<protein>
    <submittedName>
        <fullName evidence="2">Uncharacterized protein</fullName>
    </submittedName>
</protein>
<comment type="caution">
    <text evidence="2">The sequence shown here is derived from an EMBL/GenBank/DDBJ whole genome shotgun (WGS) entry which is preliminary data.</text>
</comment>
<feature type="region of interest" description="Disordered" evidence="1">
    <location>
        <begin position="56"/>
        <end position="78"/>
    </location>
</feature>
<name>A0AAX2ICJ8_CAPSP</name>
<evidence type="ECO:0000313" key="2">
    <source>
        <dbReference type="EMBL" id="SQA76192.1"/>
    </source>
</evidence>
<gene>
    <name evidence="2" type="ORF">NCTC11653_02115</name>
</gene>
<evidence type="ECO:0000313" key="3">
    <source>
        <dbReference type="Proteomes" id="UP000249902"/>
    </source>
</evidence>
<accession>A0AAX2ICJ8</accession>
<reference evidence="2 3" key="1">
    <citation type="submission" date="2018-06" db="EMBL/GenBank/DDBJ databases">
        <authorList>
            <consortium name="Pathogen Informatics"/>
            <person name="Doyle S."/>
        </authorList>
    </citation>
    <scope>NUCLEOTIDE SEQUENCE [LARGE SCALE GENOMIC DNA]</scope>
    <source>
        <strain evidence="2 3">NCTC11653</strain>
    </source>
</reference>
<dbReference type="EMBL" id="UAVP01000009">
    <property type="protein sequence ID" value="SQA76192.1"/>
    <property type="molecule type" value="Genomic_DNA"/>
</dbReference>
<evidence type="ECO:0000256" key="1">
    <source>
        <dbReference type="SAM" id="MobiDB-lite"/>
    </source>
</evidence>
<sequence>MLHKKKSPFLIKKRTFPIQHHLHPYRRCPKSLKIAFASLHFAKVFCHTPITPTTPTTPTTLITPTTPITPTPHTYNFS</sequence>
<feature type="compositionally biased region" description="Low complexity" evidence="1">
    <location>
        <begin position="56"/>
        <end position="72"/>
    </location>
</feature>
<dbReference type="AlphaFoldDB" id="A0AAX2ICJ8"/>
<dbReference type="Proteomes" id="UP000249902">
    <property type="component" value="Unassembled WGS sequence"/>
</dbReference>
<organism evidence="2 3">
    <name type="scientific">Capnocytophaga sputigena</name>
    <dbReference type="NCBI Taxonomy" id="1019"/>
    <lineage>
        <taxon>Bacteria</taxon>
        <taxon>Pseudomonadati</taxon>
        <taxon>Bacteroidota</taxon>
        <taxon>Flavobacteriia</taxon>
        <taxon>Flavobacteriales</taxon>
        <taxon>Flavobacteriaceae</taxon>
        <taxon>Capnocytophaga</taxon>
    </lineage>
</organism>
<proteinExistence type="predicted"/>